<name>A0AAD5U9M5_9FUNG</name>
<dbReference type="SUPFAM" id="SSF49742">
    <property type="entry name" value="PHM/PNGase F"/>
    <property type="match status" value="2"/>
</dbReference>
<evidence type="ECO:0000256" key="3">
    <source>
        <dbReference type="ARBA" id="ARBA00023180"/>
    </source>
</evidence>
<dbReference type="AlphaFoldDB" id="A0AAD5U9M5"/>
<protein>
    <recommendedName>
        <fullName evidence="5">DOMON domain-containing protein</fullName>
    </recommendedName>
</protein>
<comment type="caution">
    <text evidence="6">The sequence shown here is derived from an EMBL/GenBank/DDBJ whole genome shotgun (WGS) entry which is preliminary data.</text>
</comment>
<dbReference type="InterPro" id="IPR005018">
    <property type="entry name" value="DOMON_domain"/>
</dbReference>
<dbReference type="GO" id="GO:0005507">
    <property type="term" value="F:copper ion binding"/>
    <property type="evidence" value="ECO:0007669"/>
    <property type="project" value="InterPro"/>
</dbReference>
<evidence type="ECO:0000256" key="4">
    <source>
        <dbReference type="SAM" id="Phobius"/>
    </source>
</evidence>
<evidence type="ECO:0000259" key="5">
    <source>
        <dbReference type="PROSITE" id="PS50836"/>
    </source>
</evidence>
<dbReference type="InterPro" id="IPR014784">
    <property type="entry name" value="Cu2_ascorb_mOase-like_C"/>
</dbReference>
<sequence>MENETQPLIQKPATSRKRTLSTALKVLIFAAILAVAGYWYYFTSPVDTSKYTNSKILKTPSNKEIELYWSVDEKANEIEFAVVSKNGATWVAIGTSDAGGMKGADIWLGYKKNDEFILEDRFSETYGYPVLDQQQDLQLLSWYQSYFTTAFTFKRALESCDDQDAKLVTKHPMWFVFAIGVSNEFTMHAPGDNAQIYLDLDGHFFDDYVDVPLDDDTVEYSMIAPAYEIPAEDTVYCYSYFDISKDLTEKHQVVVEDISIASKYVHHMVGYLCDEPLPEFETPNTHFCNYYRPVNPVINYSPRCGAIHFAWAKGGVKKTYPANMGKPIGPGDLPVKYLILETHYSNPSLTPGQYDPGSGFKLKITKKLRELDVGVFTVGVPQNYMYLPPGQFASVEGECGTKCTMKDSIPETGLNVLSSQLHMHRRGKAMSTKHIRDGVELSPLPSMEYFDFNYQSYNFVPKDQEKIMRGDRLITKCTYDTTKDTEMVVGGWSSEQEMCYAFVEYYPAMPNYSSCLQIPDLEAFPKKAKKSYTMICDAGDDDLDPVIKAGPKDPFVKYQPDSVCYAK</sequence>
<keyword evidence="2" id="KW-1015">Disulfide bond</keyword>
<dbReference type="Gene3D" id="2.60.40.1210">
    <property type="entry name" value="Cellobiose dehydrogenase, cytochrome domain"/>
    <property type="match status" value="1"/>
</dbReference>
<dbReference type="SUPFAM" id="SSF49344">
    <property type="entry name" value="CBD9-like"/>
    <property type="match status" value="1"/>
</dbReference>
<dbReference type="InterPro" id="IPR024548">
    <property type="entry name" value="Cu2_monoox_C"/>
</dbReference>
<dbReference type="CDD" id="cd09631">
    <property type="entry name" value="DOMON_DOH"/>
    <property type="match status" value="1"/>
</dbReference>
<dbReference type="SMART" id="SM00664">
    <property type="entry name" value="DoH"/>
    <property type="match status" value="1"/>
</dbReference>
<feature type="transmembrane region" description="Helical" evidence="4">
    <location>
        <begin position="20"/>
        <end position="41"/>
    </location>
</feature>
<dbReference type="InterPro" id="IPR036939">
    <property type="entry name" value="Cu2_ascorb_mOase_N_sf"/>
</dbReference>
<keyword evidence="3" id="KW-0325">Glycoprotein</keyword>
<dbReference type="PANTHER" id="PTHR10157">
    <property type="entry name" value="DOPAMINE BETA HYDROXYLASE RELATED"/>
    <property type="match status" value="1"/>
</dbReference>
<dbReference type="Pfam" id="PF03351">
    <property type="entry name" value="DOMON"/>
    <property type="match status" value="1"/>
</dbReference>
<evidence type="ECO:0000313" key="6">
    <source>
        <dbReference type="EMBL" id="KAJ3251725.1"/>
    </source>
</evidence>
<comment type="similarity">
    <text evidence="1">Belongs to the copper type II ascorbate-dependent monooxygenase family.</text>
</comment>
<dbReference type="InterPro" id="IPR008977">
    <property type="entry name" value="PHM/PNGase_F_dom_sf"/>
</dbReference>
<dbReference type="PANTHER" id="PTHR10157:SF23">
    <property type="entry name" value="MOXD1 HOMOLOG 1"/>
    <property type="match status" value="1"/>
</dbReference>
<keyword evidence="4" id="KW-0472">Membrane</keyword>
<evidence type="ECO:0000256" key="2">
    <source>
        <dbReference type="ARBA" id="ARBA00023157"/>
    </source>
</evidence>
<accession>A0AAD5U9M5</accession>
<dbReference type="EMBL" id="JADGKB010000170">
    <property type="protein sequence ID" value="KAJ3251725.1"/>
    <property type="molecule type" value="Genomic_DNA"/>
</dbReference>
<proteinExistence type="inferred from homology"/>
<dbReference type="Gene3D" id="2.60.120.230">
    <property type="match status" value="1"/>
</dbReference>
<dbReference type="Gene3D" id="2.60.120.310">
    <property type="entry name" value="Copper type II, ascorbate-dependent monooxygenase, N-terminal domain"/>
    <property type="match status" value="1"/>
</dbReference>
<dbReference type="FunFam" id="2.60.120.230:FF:000001">
    <property type="entry name" value="Monooxygenase, DBH-like 1"/>
    <property type="match status" value="1"/>
</dbReference>
<gene>
    <name evidence="6" type="ORF">HK103_002180</name>
</gene>
<keyword evidence="7" id="KW-1185">Reference proteome</keyword>
<feature type="domain" description="DOMON" evidence="5">
    <location>
        <begin position="63"/>
        <end position="180"/>
    </location>
</feature>
<keyword evidence="4" id="KW-1133">Transmembrane helix</keyword>
<dbReference type="Pfam" id="PF01082">
    <property type="entry name" value="Cu2_monooxygen"/>
    <property type="match status" value="1"/>
</dbReference>
<organism evidence="6 7">
    <name type="scientific">Boothiomyces macroporosus</name>
    <dbReference type="NCBI Taxonomy" id="261099"/>
    <lineage>
        <taxon>Eukaryota</taxon>
        <taxon>Fungi</taxon>
        <taxon>Fungi incertae sedis</taxon>
        <taxon>Chytridiomycota</taxon>
        <taxon>Chytridiomycota incertae sedis</taxon>
        <taxon>Chytridiomycetes</taxon>
        <taxon>Rhizophydiales</taxon>
        <taxon>Terramycetaceae</taxon>
        <taxon>Boothiomyces</taxon>
    </lineage>
</organism>
<dbReference type="PROSITE" id="PS50836">
    <property type="entry name" value="DOMON"/>
    <property type="match status" value="1"/>
</dbReference>
<dbReference type="Pfam" id="PF03712">
    <property type="entry name" value="Cu2_monoox_C"/>
    <property type="match status" value="1"/>
</dbReference>
<evidence type="ECO:0000256" key="1">
    <source>
        <dbReference type="ARBA" id="ARBA00010676"/>
    </source>
</evidence>
<evidence type="ECO:0000313" key="7">
    <source>
        <dbReference type="Proteomes" id="UP001210925"/>
    </source>
</evidence>
<dbReference type="Proteomes" id="UP001210925">
    <property type="component" value="Unassembled WGS sequence"/>
</dbReference>
<keyword evidence="4" id="KW-0812">Transmembrane</keyword>
<dbReference type="InterPro" id="IPR045266">
    <property type="entry name" value="DOH_DOMON"/>
</dbReference>
<reference evidence="6" key="1">
    <citation type="submission" date="2020-05" db="EMBL/GenBank/DDBJ databases">
        <title>Phylogenomic resolution of chytrid fungi.</title>
        <authorList>
            <person name="Stajich J.E."/>
            <person name="Amses K."/>
            <person name="Simmons R."/>
            <person name="Seto K."/>
            <person name="Myers J."/>
            <person name="Bonds A."/>
            <person name="Quandt C.A."/>
            <person name="Barry K."/>
            <person name="Liu P."/>
            <person name="Grigoriev I."/>
            <person name="Longcore J.E."/>
            <person name="James T.Y."/>
        </authorList>
    </citation>
    <scope>NUCLEOTIDE SEQUENCE</scope>
    <source>
        <strain evidence="6">PLAUS21</strain>
    </source>
</reference>
<dbReference type="InterPro" id="IPR000323">
    <property type="entry name" value="Cu2_ascorb_mOase_N"/>
</dbReference>
<dbReference type="GO" id="GO:0004500">
    <property type="term" value="F:dopamine beta-monooxygenase activity"/>
    <property type="evidence" value="ECO:0007669"/>
    <property type="project" value="InterPro"/>
</dbReference>
<dbReference type="InterPro" id="IPR000945">
    <property type="entry name" value="DBH-like"/>
</dbReference>